<evidence type="ECO:0000259" key="2">
    <source>
        <dbReference type="Pfam" id="PF01965"/>
    </source>
</evidence>
<dbReference type="RefSeq" id="WP_138689307.1">
    <property type="nucleotide sequence ID" value="NZ_JBHSAZ010000114.1"/>
</dbReference>
<keyword evidence="1" id="KW-1133">Transmembrane helix</keyword>
<evidence type="ECO:0000313" key="4">
    <source>
        <dbReference type="Proteomes" id="UP000306628"/>
    </source>
</evidence>
<accession>A0A5S4GV76</accession>
<keyword evidence="4" id="KW-1185">Reference proteome</keyword>
<feature type="transmembrane region" description="Helical" evidence="1">
    <location>
        <begin position="104"/>
        <end position="123"/>
    </location>
</feature>
<sequence>MTIHEPRTSRGRLAGRFLWHYAEMVVAMLLGMLLLGLLWDAVLPEITRTDVSTLVMAADMTIGMAVWMRVRRHGWPGIAEMSLAMFAPFLILLVPYWLGVLPGHLLMSIGHVLMFVLMALAMLRRRSEYTHPLPRLRVRPKWAWRAGVVLIALLVPGVVSAVNTIGKFGDLYTAPAAAAGTAPVSKTGSHDPAKPTVALLTSGSGTNVADLLGPYEVLAGTGLINVYTVSSGAQLVPLTGGLDLVPDLTFDELGRLLSERRDTLDAVMIPALHEPGPAELGSITGWLRRQSAAGALVMSVCNGARTFAASGLLDGRTATSHWLRLSGLRADFGKVGWVSGRRYVDDGNVITTAGVLSGVEGGLRLIERLIGTDAAREAAGRVHWRHYVPGGSTRIPENSLEPGDAVVALNASYQPGPSAIGVQVGDGVGEIELASAFISYTEQAMVGRTVAVGDGPVRSRNGLTFVPRSTLAAAADDLDRLLVPGLEAARRHSLGTGPSAATGGLRPEYLHTGTEFAFDPVLRDIARTYDVRTAQWTAKTLEYPVFDIELTGSAWPWPATAIPVVLALLAGGAAVAAGIVFRRLRTA</sequence>
<feature type="transmembrane region" description="Helical" evidence="1">
    <location>
        <begin position="77"/>
        <end position="98"/>
    </location>
</feature>
<keyword evidence="1" id="KW-0472">Membrane</keyword>
<dbReference type="PANTHER" id="PTHR43130">
    <property type="entry name" value="ARAC-FAMILY TRANSCRIPTIONAL REGULATOR"/>
    <property type="match status" value="1"/>
</dbReference>
<dbReference type="Gene3D" id="3.40.50.880">
    <property type="match status" value="2"/>
</dbReference>
<dbReference type="InterPro" id="IPR002818">
    <property type="entry name" value="DJ-1/PfpI"/>
</dbReference>
<evidence type="ECO:0000256" key="1">
    <source>
        <dbReference type="SAM" id="Phobius"/>
    </source>
</evidence>
<dbReference type="OrthoDB" id="3992151at2"/>
<dbReference type="Proteomes" id="UP000306628">
    <property type="component" value="Unassembled WGS sequence"/>
</dbReference>
<evidence type="ECO:0000313" key="3">
    <source>
        <dbReference type="EMBL" id="TMR36855.1"/>
    </source>
</evidence>
<keyword evidence="1" id="KW-0812">Transmembrane</keyword>
<name>A0A5S4GV76_9ACTN</name>
<feature type="transmembrane region" description="Helical" evidence="1">
    <location>
        <begin position="143"/>
        <end position="162"/>
    </location>
</feature>
<dbReference type="PANTHER" id="PTHR43130:SF3">
    <property type="entry name" value="HTH-TYPE TRANSCRIPTIONAL REGULATOR RV1931C"/>
    <property type="match status" value="1"/>
</dbReference>
<feature type="transmembrane region" description="Helical" evidence="1">
    <location>
        <begin position="51"/>
        <end position="70"/>
    </location>
</feature>
<comment type="caution">
    <text evidence="3">The sequence shown here is derived from an EMBL/GenBank/DDBJ whole genome shotgun (WGS) entry which is preliminary data.</text>
</comment>
<feature type="domain" description="DJ-1/PfpI" evidence="2">
    <location>
        <begin position="199"/>
        <end position="366"/>
    </location>
</feature>
<dbReference type="InterPro" id="IPR052158">
    <property type="entry name" value="INH-QAR"/>
</dbReference>
<proteinExistence type="predicted"/>
<dbReference type="EMBL" id="VCKX01000021">
    <property type="protein sequence ID" value="TMR36855.1"/>
    <property type="molecule type" value="Genomic_DNA"/>
</dbReference>
<reference evidence="3 4" key="1">
    <citation type="submission" date="2019-05" db="EMBL/GenBank/DDBJ databases">
        <title>Draft genome sequence of Nonomuraea zeae DSM 100528.</title>
        <authorList>
            <person name="Saricaoglu S."/>
            <person name="Isik K."/>
        </authorList>
    </citation>
    <scope>NUCLEOTIDE SEQUENCE [LARGE SCALE GENOMIC DNA]</scope>
    <source>
        <strain evidence="3 4">DSM 100528</strain>
    </source>
</reference>
<dbReference type="SUPFAM" id="SSF52317">
    <property type="entry name" value="Class I glutamine amidotransferase-like"/>
    <property type="match status" value="1"/>
</dbReference>
<protein>
    <submittedName>
        <fullName evidence="3">AraC family transcriptional regulator</fullName>
    </submittedName>
</protein>
<organism evidence="3 4">
    <name type="scientific">Nonomuraea zeae</name>
    <dbReference type="NCBI Taxonomy" id="1642303"/>
    <lineage>
        <taxon>Bacteria</taxon>
        <taxon>Bacillati</taxon>
        <taxon>Actinomycetota</taxon>
        <taxon>Actinomycetes</taxon>
        <taxon>Streptosporangiales</taxon>
        <taxon>Streptosporangiaceae</taxon>
        <taxon>Nonomuraea</taxon>
    </lineage>
</organism>
<dbReference type="AlphaFoldDB" id="A0A5S4GV76"/>
<feature type="transmembrane region" description="Helical" evidence="1">
    <location>
        <begin position="555"/>
        <end position="581"/>
    </location>
</feature>
<dbReference type="InterPro" id="IPR029062">
    <property type="entry name" value="Class_I_gatase-like"/>
</dbReference>
<feature type="transmembrane region" description="Helical" evidence="1">
    <location>
        <begin position="21"/>
        <end position="39"/>
    </location>
</feature>
<gene>
    <name evidence="3" type="ORF">ETD85_09785</name>
</gene>
<dbReference type="Pfam" id="PF01965">
    <property type="entry name" value="DJ-1_PfpI"/>
    <property type="match status" value="1"/>
</dbReference>